<dbReference type="Pfam" id="PF00626">
    <property type="entry name" value="Gelsolin"/>
    <property type="match status" value="1"/>
</dbReference>
<dbReference type="FunFam" id="1.20.120.730:FF:000005">
    <property type="entry name" value="Protein transport protein SEC23"/>
    <property type="match status" value="1"/>
</dbReference>
<dbReference type="InterPro" id="IPR012990">
    <property type="entry name" value="Beta-sandwich_Sec23_24"/>
</dbReference>
<evidence type="ECO:0000313" key="20">
    <source>
        <dbReference type="EMBL" id="KCV72632.1"/>
    </source>
</evidence>
<dbReference type="Gene3D" id="3.40.20.10">
    <property type="entry name" value="Severin"/>
    <property type="match status" value="1"/>
</dbReference>
<dbReference type="Gene3D" id="1.20.120.730">
    <property type="entry name" value="Sec23/Sec24 helical domain"/>
    <property type="match status" value="1"/>
</dbReference>
<keyword evidence="5 14" id="KW-0479">Metal-binding</keyword>
<dbReference type="Gene3D" id="3.40.50.410">
    <property type="entry name" value="von Willebrand factor, type A domain"/>
    <property type="match status" value="1"/>
</dbReference>
<dbReference type="GO" id="GO:0070971">
    <property type="term" value="C:endoplasmic reticulum exit site"/>
    <property type="evidence" value="ECO:0007669"/>
    <property type="project" value="TreeGrafter"/>
</dbReference>
<dbReference type="FunFam" id="2.30.30.380:FF:000001">
    <property type="entry name" value="Protein transport protein SEC23"/>
    <property type="match status" value="1"/>
</dbReference>
<evidence type="ECO:0000256" key="11">
    <source>
        <dbReference type="ARBA" id="ARBA00023136"/>
    </source>
</evidence>
<keyword evidence="12 14" id="KW-0968">Cytoplasmic vesicle</keyword>
<dbReference type="SUPFAM" id="SSF81811">
    <property type="entry name" value="Helical domain of Sec23/24"/>
    <property type="match status" value="1"/>
</dbReference>
<dbReference type="PANTHER" id="PTHR11141:SF0">
    <property type="entry name" value="PROTEIN TRANSPORT PROTEIN SEC23"/>
    <property type="match status" value="1"/>
</dbReference>
<protein>
    <recommendedName>
        <fullName evidence="3 14">Protein transport protein SEC23</fullName>
    </recommendedName>
</protein>
<organism evidence="20">
    <name type="scientific">Fonticula alba</name>
    <name type="common">Slime mold</name>
    <dbReference type="NCBI Taxonomy" id="691883"/>
    <lineage>
        <taxon>Eukaryota</taxon>
        <taxon>Rotosphaerida</taxon>
        <taxon>Fonticulaceae</taxon>
        <taxon>Fonticula</taxon>
    </lineage>
</organism>
<feature type="domain" description="Sec23/Sec24 beta-sandwich" evidence="19">
    <location>
        <begin position="415"/>
        <end position="516"/>
    </location>
</feature>
<feature type="domain" description="Sec23/Sec24 helical" evidence="18">
    <location>
        <begin position="529"/>
        <end position="627"/>
    </location>
</feature>
<evidence type="ECO:0000256" key="2">
    <source>
        <dbReference type="ARBA" id="ARBA00009210"/>
    </source>
</evidence>
<evidence type="ECO:0000259" key="18">
    <source>
        <dbReference type="Pfam" id="PF04815"/>
    </source>
</evidence>
<dbReference type="GeneID" id="20524942"/>
<feature type="domain" description="Gelsolin-like" evidence="15">
    <location>
        <begin position="644"/>
        <end position="729"/>
    </location>
</feature>
<dbReference type="SUPFAM" id="SSF82754">
    <property type="entry name" value="C-terminal, gelsolin-like domain of Sec23/24"/>
    <property type="match status" value="1"/>
</dbReference>
<evidence type="ECO:0000256" key="7">
    <source>
        <dbReference type="ARBA" id="ARBA00022833"/>
    </source>
</evidence>
<keyword evidence="10" id="KW-0333">Golgi apparatus</keyword>
<dbReference type="InterPro" id="IPR007123">
    <property type="entry name" value="Gelsolin-like_dom"/>
</dbReference>
<keyword evidence="4 14" id="KW-0813">Transport</keyword>
<dbReference type="RefSeq" id="XP_009492333.1">
    <property type="nucleotide sequence ID" value="XM_009494058.1"/>
</dbReference>
<dbReference type="GO" id="GO:0005789">
    <property type="term" value="C:endoplasmic reticulum membrane"/>
    <property type="evidence" value="ECO:0007669"/>
    <property type="project" value="UniProtKB-SubCell"/>
</dbReference>
<keyword evidence="21" id="KW-1185">Reference proteome</keyword>
<accession>A0A058ZGK8</accession>
<dbReference type="InterPro" id="IPR006895">
    <property type="entry name" value="Znf_Sec23_Sec24"/>
</dbReference>
<dbReference type="Gene3D" id="2.30.30.380">
    <property type="entry name" value="Zn-finger domain of Sec23/24"/>
    <property type="match status" value="1"/>
</dbReference>
<keyword evidence="8 14" id="KW-0931">ER-Golgi transport</keyword>
<dbReference type="GO" id="GO:0008270">
    <property type="term" value="F:zinc ion binding"/>
    <property type="evidence" value="ECO:0007669"/>
    <property type="project" value="InterPro"/>
</dbReference>
<evidence type="ECO:0000259" key="16">
    <source>
        <dbReference type="Pfam" id="PF04810"/>
    </source>
</evidence>
<dbReference type="InterPro" id="IPR036174">
    <property type="entry name" value="Znf_Sec23_Sec24_sf"/>
</dbReference>
<dbReference type="Pfam" id="PF04811">
    <property type="entry name" value="Sec23_trunk"/>
    <property type="match status" value="1"/>
</dbReference>
<dbReference type="InterPro" id="IPR036465">
    <property type="entry name" value="vWFA_dom_sf"/>
</dbReference>
<dbReference type="EMBL" id="KB932201">
    <property type="protein sequence ID" value="KCV72632.1"/>
    <property type="molecule type" value="Genomic_DNA"/>
</dbReference>
<dbReference type="GO" id="GO:0090110">
    <property type="term" value="P:COPII-coated vesicle cargo loading"/>
    <property type="evidence" value="ECO:0007669"/>
    <property type="project" value="TreeGrafter"/>
</dbReference>
<dbReference type="InterPro" id="IPR036175">
    <property type="entry name" value="Sec23/24_helical_dom_sf"/>
</dbReference>
<keyword evidence="7 14" id="KW-0862">Zinc</keyword>
<dbReference type="GO" id="GO:0006886">
    <property type="term" value="P:intracellular protein transport"/>
    <property type="evidence" value="ECO:0007669"/>
    <property type="project" value="InterPro"/>
</dbReference>
<name>A0A058ZGK8_FONAL</name>
<dbReference type="FunFam" id="3.40.50.410:FF:000043">
    <property type="entry name" value="Protein transport protein SEC23"/>
    <property type="match status" value="1"/>
</dbReference>
<dbReference type="InterPro" id="IPR006896">
    <property type="entry name" value="Sec23/24_trunk_dom"/>
</dbReference>
<dbReference type="PANTHER" id="PTHR11141">
    <property type="entry name" value="PROTEIN TRANSPORT PROTEIN SEC23"/>
    <property type="match status" value="1"/>
</dbReference>
<dbReference type="OMA" id="FPPHYAE"/>
<dbReference type="AlphaFoldDB" id="A0A058ZGK8"/>
<evidence type="ECO:0000256" key="3">
    <source>
        <dbReference type="ARBA" id="ARBA00021212"/>
    </source>
</evidence>
<evidence type="ECO:0000256" key="1">
    <source>
        <dbReference type="ARBA" id="ARBA00004255"/>
    </source>
</evidence>
<dbReference type="GO" id="GO:0000139">
    <property type="term" value="C:Golgi membrane"/>
    <property type="evidence" value="ECO:0007669"/>
    <property type="project" value="UniProtKB-SubCell"/>
</dbReference>
<evidence type="ECO:0000256" key="12">
    <source>
        <dbReference type="ARBA" id="ARBA00023329"/>
    </source>
</evidence>
<dbReference type="OrthoDB" id="10256289at2759"/>
<dbReference type="Pfam" id="PF08033">
    <property type="entry name" value="Sec23_BS"/>
    <property type="match status" value="1"/>
</dbReference>
<evidence type="ECO:0000256" key="9">
    <source>
        <dbReference type="ARBA" id="ARBA00022927"/>
    </source>
</evidence>
<feature type="domain" description="Zinc finger Sec23/Sec24-type" evidence="16">
    <location>
        <begin position="55"/>
        <end position="94"/>
    </location>
</feature>
<evidence type="ECO:0000256" key="13">
    <source>
        <dbReference type="ARBA" id="ARBA00025471"/>
    </source>
</evidence>
<evidence type="ECO:0000259" key="15">
    <source>
        <dbReference type="Pfam" id="PF00626"/>
    </source>
</evidence>
<sequence length="772" mass="85724">MSSYEEIEARDGVRFSWNLWPNTRVEATRMVVPIGALYTPMRPQPAGINPVYYDPVSCRPPCRGILNPYCHVDFKHKIWQCPFCSNRNQFPPHYKDLSETNMLAELLPQYTTIEYTLSRPVLNHPVFLYVVDTCIEPDELQALRASLVASLSLLPPTAIVGLITFGNMVNVHELENEDCTKTYVFQGTTDYPSAKIQKLLGLSSGRPIQMPGNQTPIPTFSAARFFQPIRQCDMNLTLTFENLMRDPWPVRPQNRPLRSTGAALSIAVGLLESAFPTSGARIMTFLRGACTQGPGIVVSSDLRETIRTHADIDKNNAKKMAKATKFYDDLAKRLTNNGHTADVFIASIEQAGLRELKSMVDLSNGLCVLTDSFKTDVFRHSLIRHLSGTPAAAAAPADPSQPQAAPAPETGLAMGFNATFEVLTSRELKVSGLIGNATSLGVKAANISDTEIGLGGTNAWRISSLSPQTTLGVYFDLVQANQPLDVNRCAFVQFLTTYQHPSGYYRLRVTTVSRHIIEGNPQYLASGFDQAAAAVLMARIAVLKSETDDGPDVLRWLDRMLIRLCQRFANYTRDDPRSFTLSPNFSLYPQVMFHLRRSQFLQVFNYSPDETAYFRHSLLQADTSSSMTMIQPALFSYSIDGTSKPVILDSNSVTQETILLLDTFFEMIILHGATIVFWVKDGYHKRPEYENLRTLLQAPHDDLKALVAGRSPYPKVLICDMGDSQSRFMLAKLNPSTTHVSGASQGVAVLTDDVSFQVFMDHLTKLAVSSSN</sequence>
<keyword evidence="11 14" id="KW-0472">Membrane</keyword>
<comment type="function">
    <text evidence="13 14">Component of the coat protein complex II (COPII) which promotes the formation of transport vesicles from the endoplasmic reticulum (ER). The coat has two main functions, the physical deformation of the endoplasmic reticulum membrane into vesicles and the selection of cargo molecules.</text>
</comment>
<evidence type="ECO:0000256" key="14">
    <source>
        <dbReference type="RuleBase" id="RU365030"/>
    </source>
</evidence>
<comment type="similarity">
    <text evidence="2 14">Belongs to the SEC23/SEC24 family. SEC23 subfamily.</text>
</comment>
<evidence type="ECO:0000259" key="19">
    <source>
        <dbReference type="Pfam" id="PF08033"/>
    </source>
</evidence>
<dbReference type="Pfam" id="PF04810">
    <property type="entry name" value="zf-Sec23_Sec24"/>
    <property type="match status" value="1"/>
</dbReference>
<gene>
    <name evidence="20" type="ORF">H696_00217</name>
</gene>
<dbReference type="Pfam" id="PF04815">
    <property type="entry name" value="Sec23_helical"/>
    <property type="match status" value="1"/>
</dbReference>
<dbReference type="Gene3D" id="2.60.40.1670">
    <property type="entry name" value="beta-sandwich domain of Sec23/24"/>
    <property type="match status" value="1"/>
</dbReference>
<keyword evidence="6 14" id="KW-0256">Endoplasmic reticulum</keyword>
<comment type="subcellular location">
    <subcellularLocation>
        <location evidence="14">Cytoplasmic vesicle</location>
        <location evidence="14">COPII-coated vesicle membrane</location>
        <topology evidence="14">Peripheral membrane protein</topology>
        <orientation evidence="14">Cytoplasmic side</orientation>
    </subcellularLocation>
    <subcellularLocation>
        <location evidence="14">Endoplasmic reticulum membrane</location>
        <topology evidence="14">Peripheral membrane protein</topology>
        <orientation evidence="14">Cytoplasmic side</orientation>
    </subcellularLocation>
    <subcellularLocation>
        <location evidence="1">Golgi apparatus membrane</location>
        <topology evidence="1">Peripheral membrane protein</topology>
        <orientation evidence="1">Cytoplasmic side</orientation>
    </subcellularLocation>
</comment>
<evidence type="ECO:0000256" key="5">
    <source>
        <dbReference type="ARBA" id="ARBA00022723"/>
    </source>
</evidence>
<dbReference type="InterPro" id="IPR036180">
    <property type="entry name" value="Gelsolin-like_dom_sf"/>
</dbReference>
<reference evidence="20" key="1">
    <citation type="submission" date="2013-04" db="EMBL/GenBank/DDBJ databases">
        <title>The Genome Sequence of Fonticula alba ATCC 38817.</title>
        <authorList>
            <consortium name="The Broad Institute Genomics Platform"/>
            <person name="Russ C."/>
            <person name="Cuomo C."/>
            <person name="Burger G."/>
            <person name="Gray M.W."/>
            <person name="Holland P.W.H."/>
            <person name="King N."/>
            <person name="Lang F.B.F."/>
            <person name="Roger A.J."/>
            <person name="Ruiz-Trillo I."/>
            <person name="Brown M."/>
            <person name="Walker B."/>
            <person name="Young S."/>
            <person name="Zeng Q."/>
            <person name="Gargeya S."/>
            <person name="Fitzgerald M."/>
            <person name="Haas B."/>
            <person name="Abouelleil A."/>
            <person name="Allen A.W."/>
            <person name="Alvarado L."/>
            <person name="Arachchi H.M."/>
            <person name="Berlin A.M."/>
            <person name="Chapman S.B."/>
            <person name="Gainer-Dewar J."/>
            <person name="Goldberg J."/>
            <person name="Griggs A."/>
            <person name="Gujja S."/>
            <person name="Hansen M."/>
            <person name="Howarth C."/>
            <person name="Imamovic A."/>
            <person name="Ireland A."/>
            <person name="Larimer J."/>
            <person name="McCowan C."/>
            <person name="Murphy C."/>
            <person name="Pearson M."/>
            <person name="Poon T.W."/>
            <person name="Priest M."/>
            <person name="Roberts A."/>
            <person name="Saif S."/>
            <person name="Shea T."/>
            <person name="Sisk P."/>
            <person name="Sykes S."/>
            <person name="Wortman J."/>
            <person name="Nusbaum C."/>
            <person name="Birren B."/>
        </authorList>
    </citation>
    <scope>NUCLEOTIDE SEQUENCE [LARGE SCALE GENOMIC DNA]</scope>
    <source>
        <strain evidence="20">ATCC 38817</strain>
    </source>
</reference>
<dbReference type="GO" id="GO:0005096">
    <property type="term" value="F:GTPase activator activity"/>
    <property type="evidence" value="ECO:0007669"/>
    <property type="project" value="TreeGrafter"/>
</dbReference>
<evidence type="ECO:0000256" key="8">
    <source>
        <dbReference type="ARBA" id="ARBA00022892"/>
    </source>
</evidence>
<evidence type="ECO:0000313" key="21">
    <source>
        <dbReference type="Proteomes" id="UP000030693"/>
    </source>
</evidence>
<evidence type="ECO:0000256" key="6">
    <source>
        <dbReference type="ARBA" id="ARBA00022824"/>
    </source>
</evidence>
<dbReference type="InterPro" id="IPR029006">
    <property type="entry name" value="ADF-H/Gelsolin-like_dom_sf"/>
</dbReference>
<dbReference type="InterPro" id="IPR037364">
    <property type="entry name" value="Sec23"/>
</dbReference>
<evidence type="ECO:0000259" key="17">
    <source>
        <dbReference type="Pfam" id="PF04811"/>
    </source>
</evidence>
<keyword evidence="9 14" id="KW-0653">Protein transport</keyword>
<dbReference type="Proteomes" id="UP000030693">
    <property type="component" value="Unassembled WGS sequence"/>
</dbReference>
<evidence type="ECO:0000256" key="10">
    <source>
        <dbReference type="ARBA" id="ARBA00023034"/>
    </source>
</evidence>
<dbReference type="FunFam" id="3.40.20.10:FF:000041">
    <property type="entry name" value="Protein transport protein SEC23"/>
    <property type="match status" value="1"/>
</dbReference>
<proteinExistence type="inferred from homology"/>
<dbReference type="InterPro" id="IPR006900">
    <property type="entry name" value="Sec23/24_helical_dom"/>
</dbReference>
<dbReference type="eggNOG" id="KOG1986">
    <property type="taxonomic scope" value="Eukaryota"/>
</dbReference>
<feature type="domain" description="Sec23/Sec24 trunk" evidence="17">
    <location>
        <begin position="124"/>
        <end position="386"/>
    </location>
</feature>
<dbReference type="SUPFAM" id="SSF53300">
    <property type="entry name" value="vWA-like"/>
    <property type="match status" value="1"/>
</dbReference>
<dbReference type="SUPFAM" id="SSF81995">
    <property type="entry name" value="beta-sandwich domain of Sec23/24"/>
    <property type="match status" value="1"/>
</dbReference>
<keyword evidence="14" id="KW-0963">Cytoplasm</keyword>
<evidence type="ECO:0000256" key="4">
    <source>
        <dbReference type="ARBA" id="ARBA00022448"/>
    </source>
</evidence>
<dbReference type="STRING" id="691883.A0A058ZGK8"/>
<dbReference type="SUPFAM" id="SSF82919">
    <property type="entry name" value="Zn-finger domain of Sec23/24"/>
    <property type="match status" value="1"/>
</dbReference>
<dbReference type="GO" id="GO:0030127">
    <property type="term" value="C:COPII vesicle coat"/>
    <property type="evidence" value="ECO:0007669"/>
    <property type="project" value="InterPro"/>
</dbReference>